<protein>
    <submittedName>
        <fullName evidence="8">Uncharacterized protein</fullName>
    </submittedName>
</protein>
<keyword evidence="5" id="KW-0378">Hydrolase</keyword>
<dbReference type="AlphaFoldDB" id="A0AAV1SH33"/>
<dbReference type="InterPro" id="IPR001087">
    <property type="entry name" value="GDSL"/>
</dbReference>
<dbReference type="Pfam" id="PF00657">
    <property type="entry name" value="Lipase_GDSL"/>
    <property type="match status" value="1"/>
</dbReference>
<proteinExistence type="inferred from homology"/>
<keyword evidence="7" id="KW-0443">Lipid metabolism</keyword>
<evidence type="ECO:0000256" key="2">
    <source>
        <dbReference type="ARBA" id="ARBA00008668"/>
    </source>
</evidence>
<dbReference type="InterPro" id="IPR051238">
    <property type="entry name" value="GDSL_esterase/lipase"/>
</dbReference>
<evidence type="ECO:0000256" key="6">
    <source>
        <dbReference type="ARBA" id="ARBA00022963"/>
    </source>
</evidence>
<evidence type="ECO:0000256" key="5">
    <source>
        <dbReference type="ARBA" id="ARBA00022801"/>
    </source>
</evidence>
<keyword evidence="4" id="KW-0732">Signal</keyword>
<dbReference type="PANTHER" id="PTHR45650">
    <property type="entry name" value="GDSL-LIKE LIPASE/ACYLHYDROLASE-RELATED"/>
    <property type="match status" value="1"/>
</dbReference>
<organism evidence="8 9">
    <name type="scientific">Dovyalis caffra</name>
    <dbReference type="NCBI Taxonomy" id="77055"/>
    <lineage>
        <taxon>Eukaryota</taxon>
        <taxon>Viridiplantae</taxon>
        <taxon>Streptophyta</taxon>
        <taxon>Embryophyta</taxon>
        <taxon>Tracheophyta</taxon>
        <taxon>Spermatophyta</taxon>
        <taxon>Magnoliopsida</taxon>
        <taxon>eudicotyledons</taxon>
        <taxon>Gunneridae</taxon>
        <taxon>Pentapetalae</taxon>
        <taxon>rosids</taxon>
        <taxon>fabids</taxon>
        <taxon>Malpighiales</taxon>
        <taxon>Salicaceae</taxon>
        <taxon>Flacourtieae</taxon>
        <taxon>Dovyalis</taxon>
    </lineage>
</organism>
<keyword evidence="3" id="KW-0964">Secreted</keyword>
<keyword evidence="6" id="KW-0442">Lipid degradation</keyword>
<comment type="subcellular location">
    <subcellularLocation>
        <location evidence="1">Secreted</location>
    </subcellularLocation>
</comment>
<comment type="similarity">
    <text evidence="2">Belongs to the 'GDSL' lipolytic enzyme family.</text>
</comment>
<comment type="caution">
    <text evidence="8">The sequence shown here is derived from an EMBL/GenBank/DDBJ whole genome shotgun (WGS) entry which is preliminary data.</text>
</comment>
<sequence length="388" mass="43180">GDRICFNKQLQNHKIIVEQMANVLGNNESAARYLTKCLYSIGFKVPNSPCCQVTDIGQCIPNRIPCQNRNEYKFWDAFHPTEAANILTAVTTYSTLKSSDVFSYCVRVWELVEFALWQSVLFHSVPGSCFGGPAAASREKQFLDIGELLGFRNFTPSFLTASGSNILKGVNYASGSAGIRDETGKQLGINIELNKQLQNHQVIISRIVDMLGNESATKHLSKCLYSFVIGSNDYLNNYFMPKYYNTSSQFTPEQYATVLIKQYSQQIKSLYNSGARMVALTGIGPIGCTPHAIDSYGTNGSLCVDYMNDAVNHFNNQLQSLVNQFNKDLVDAKFIYLNTYGILSSEYPASPGIVPRIHNIYRLKSVAPVKLMSMVSALLVKTHVSRLT</sequence>
<dbReference type="Gene3D" id="3.40.50.1110">
    <property type="entry name" value="SGNH hydrolase"/>
    <property type="match status" value="2"/>
</dbReference>
<evidence type="ECO:0000256" key="7">
    <source>
        <dbReference type="ARBA" id="ARBA00023098"/>
    </source>
</evidence>
<dbReference type="EMBL" id="CAWUPB010001184">
    <property type="protein sequence ID" value="CAK7350338.1"/>
    <property type="molecule type" value="Genomic_DNA"/>
</dbReference>
<reference evidence="8 9" key="1">
    <citation type="submission" date="2024-01" db="EMBL/GenBank/DDBJ databases">
        <authorList>
            <person name="Waweru B."/>
        </authorList>
    </citation>
    <scope>NUCLEOTIDE SEQUENCE [LARGE SCALE GENOMIC DNA]</scope>
</reference>
<dbReference type="Proteomes" id="UP001314170">
    <property type="component" value="Unassembled WGS sequence"/>
</dbReference>
<evidence type="ECO:0000256" key="4">
    <source>
        <dbReference type="ARBA" id="ARBA00022729"/>
    </source>
</evidence>
<accession>A0AAV1SH33</accession>
<gene>
    <name evidence="8" type="ORF">DCAF_LOCUS23066</name>
</gene>
<dbReference type="GO" id="GO:0005576">
    <property type="term" value="C:extracellular region"/>
    <property type="evidence" value="ECO:0007669"/>
    <property type="project" value="UniProtKB-SubCell"/>
</dbReference>
<evidence type="ECO:0000313" key="9">
    <source>
        <dbReference type="Proteomes" id="UP001314170"/>
    </source>
</evidence>
<name>A0AAV1SH33_9ROSI</name>
<keyword evidence="9" id="KW-1185">Reference proteome</keyword>
<evidence type="ECO:0000256" key="3">
    <source>
        <dbReference type="ARBA" id="ARBA00022525"/>
    </source>
</evidence>
<dbReference type="GO" id="GO:0016042">
    <property type="term" value="P:lipid catabolic process"/>
    <property type="evidence" value="ECO:0007669"/>
    <property type="project" value="UniProtKB-KW"/>
</dbReference>
<dbReference type="InterPro" id="IPR036514">
    <property type="entry name" value="SGNH_hydro_sf"/>
</dbReference>
<evidence type="ECO:0000256" key="1">
    <source>
        <dbReference type="ARBA" id="ARBA00004613"/>
    </source>
</evidence>
<dbReference type="PANTHER" id="PTHR45650:SF9">
    <property type="entry name" value="SGNH HYDROLASE-TYPE ESTERASE DOMAIN-CONTAINING PROTEIN"/>
    <property type="match status" value="1"/>
</dbReference>
<dbReference type="GO" id="GO:0016788">
    <property type="term" value="F:hydrolase activity, acting on ester bonds"/>
    <property type="evidence" value="ECO:0007669"/>
    <property type="project" value="InterPro"/>
</dbReference>
<evidence type="ECO:0000313" key="8">
    <source>
        <dbReference type="EMBL" id="CAK7350338.1"/>
    </source>
</evidence>
<feature type="non-terminal residue" evidence="8">
    <location>
        <position position="1"/>
    </location>
</feature>